<dbReference type="AlphaFoldDB" id="A0A812Q945"/>
<evidence type="ECO:0000256" key="1">
    <source>
        <dbReference type="SAM" id="MobiDB-lite"/>
    </source>
</evidence>
<feature type="compositionally biased region" description="Polar residues" evidence="1">
    <location>
        <begin position="245"/>
        <end position="266"/>
    </location>
</feature>
<feature type="region of interest" description="Disordered" evidence="1">
    <location>
        <begin position="398"/>
        <end position="455"/>
    </location>
</feature>
<evidence type="ECO:0000313" key="2">
    <source>
        <dbReference type="EMBL" id="CAE7391166.1"/>
    </source>
</evidence>
<organism evidence="2 3">
    <name type="scientific">Symbiodinium natans</name>
    <dbReference type="NCBI Taxonomy" id="878477"/>
    <lineage>
        <taxon>Eukaryota</taxon>
        <taxon>Sar</taxon>
        <taxon>Alveolata</taxon>
        <taxon>Dinophyceae</taxon>
        <taxon>Suessiales</taxon>
        <taxon>Symbiodiniaceae</taxon>
        <taxon>Symbiodinium</taxon>
    </lineage>
</organism>
<gene>
    <name evidence="2" type="ORF">SNAT2548_LOCUS21321</name>
</gene>
<proteinExistence type="predicted"/>
<reference evidence="2" key="1">
    <citation type="submission" date="2021-02" db="EMBL/GenBank/DDBJ databases">
        <authorList>
            <person name="Dougan E. K."/>
            <person name="Rhodes N."/>
            <person name="Thang M."/>
            <person name="Chan C."/>
        </authorList>
    </citation>
    <scope>NUCLEOTIDE SEQUENCE</scope>
</reference>
<dbReference type="Proteomes" id="UP000604046">
    <property type="component" value="Unassembled WGS sequence"/>
</dbReference>
<dbReference type="PROSITE" id="PS51257">
    <property type="entry name" value="PROKAR_LIPOPROTEIN"/>
    <property type="match status" value="1"/>
</dbReference>
<protein>
    <submittedName>
        <fullName evidence="2">Uncharacterized protein</fullName>
    </submittedName>
</protein>
<keyword evidence="3" id="KW-1185">Reference proteome</keyword>
<comment type="caution">
    <text evidence="2">The sequence shown here is derived from an EMBL/GenBank/DDBJ whole genome shotgun (WGS) entry which is preliminary data.</text>
</comment>
<accession>A0A812Q945</accession>
<dbReference type="OrthoDB" id="458320at2759"/>
<evidence type="ECO:0000313" key="3">
    <source>
        <dbReference type="Proteomes" id="UP000604046"/>
    </source>
</evidence>
<feature type="compositionally biased region" description="Basic and acidic residues" evidence="1">
    <location>
        <begin position="204"/>
        <end position="213"/>
    </location>
</feature>
<sequence length="516" mass="54825">MEPSKQCQCWMREHGHSASGFFGCAHFLVTHSLDTTVIWRLDRLWRVAAAAAAGGCKQDPQKPLDVRQTNESPSQLSECRAELWLKNSKAVQRDEAKACFAIVGEYLPGRRHPGYRPDDFKGGVALVRDSSGLLVLTVARGPDIHVYAISPNCLDVVPVSVVGTITFSLDSSLELVFPKEGSRFRGLRARFEPQGRRSSSAEQDGQKSKDSPARAKSPSATSPSSEPRAEAKIRIGKHQGCTPRGGQSTKHGTGSPTSSRQASSRNPVLPASGRASPRCGCSCRVPKRWSTAGLCRSGQAAATCQPREQQDTLMCETSIGTESLHRGEHPRKSTGPGPMASGRSRPTGSRREPSAINLSISAASPTTHISLPKAVGRDVKVAASQGARALCHQSSCKNSVDRRRPGVSKKLVETPSRQPASVTMTGVGTSRPSSYVPSRQTPHAVPARPTSMTSQYTPHIPIPKNARGNAQRACAPGERAAAVAARSLLVPKFLRGKDLATSGPSAGASCNADGEG</sequence>
<feature type="region of interest" description="Disordered" evidence="1">
    <location>
        <begin position="320"/>
        <end position="352"/>
    </location>
</feature>
<name>A0A812Q945_9DINO</name>
<dbReference type="EMBL" id="CAJNDS010002246">
    <property type="protein sequence ID" value="CAE7391166.1"/>
    <property type="molecule type" value="Genomic_DNA"/>
</dbReference>
<feature type="region of interest" description="Disordered" evidence="1">
    <location>
        <begin position="496"/>
        <end position="516"/>
    </location>
</feature>
<feature type="compositionally biased region" description="Polar residues" evidence="1">
    <location>
        <begin position="415"/>
        <end position="441"/>
    </location>
</feature>
<feature type="region of interest" description="Disordered" evidence="1">
    <location>
        <begin position="187"/>
        <end position="280"/>
    </location>
</feature>